<evidence type="ECO:0000313" key="2">
    <source>
        <dbReference type="EMBL" id="KAK6623158.1"/>
    </source>
</evidence>
<dbReference type="Gene3D" id="1.20.5.1200">
    <property type="entry name" value="Alpha-tocopherol transfer"/>
    <property type="match status" value="1"/>
</dbReference>
<feature type="domain" description="CRAL-TRIO" evidence="1">
    <location>
        <begin position="101"/>
        <end position="262"/>
    </location>
</feature>
<gene>
    <name evidence="2" type="ORF">RUM43_009010</name>
</gene>
<dbReference type="Gene3D" id="3.40.525.10">
    <property type="entry name" value="CRAL-TRIO lipid binding domain"/>
    <property type="match status" value="1"/>
</dbReference>
<dbReference type="AlphaFoldDB" id="A0AAN8PA54"/>
<dbReference type="PANTHER" id="PTHR10174:SF234">
    <property type="entry name" value="SD01558P"/>
    <property type="match status" value="1"/>
</dbReference>
<accession>A0AAN8PA54</accession>
<proteinExistence type="predicted"/>
<dbReference type="SMART" id="SM01100">
    <property type="entry name" value="CRAL_TRIO_N"/>
    <property type="match status" value="1"/>
</dbReference>
<dbReference type="PROSITE" id="PS50191">
    <property type="entry name" value="CRAL_TRIO"/>
    <property type="match status" value="1"/>
</dbReference>
<dbReference type="Pfam" id="PF00650">
    <property type="entry name" value="CRAL_TRIO"/>
    <property type="match status" value="1"/>
</dbReference>
<reference evidence="2 3" key="1">
    <citation type="submission" date="2023-10" db="EMBL/GenBank/DDBJ databases">
        <title>Genomes of two closely related lineages of the louse Polyplax serrata with different host specificities.</title>
        <authorList>
            <person name="Martinu J."/>
            <person name="Tarabai H."/>
            <person name="Stefka J."/>
            <person name="Hypsa V."/>
        </authorList>
    </citation>
    <scope>NUCLEOTIDE SEQUENCE [LARGE SCALE GENOMIC DNA]</scope>
    <source>
        <strain evidence="2">HR10_N</strain>
    </source>
</reference>
<dbReference type="SMART" id="SM00516">
    <property type="entry name" value="SEC14"/>
    <property type="match status" value="1"/>
</dbReference>
<dbReference type="EMBL" id="JAWJWE010000038">
    <property type="protein sequence ID" value="KAK6623158.1"/>
    <property type="molecule type" value="Genomic_DNA"/>
</dbReference>
<dbReference type="GO" id="GO:1902936">
    <property type="term" value="F:phosphatidylinositol bisphosphate binding"/>
    <property type="evidence" value="ECO:0007669"/>
    <property type="project" value="TreeGrafter"/>
</dbReference>
<dbReference type="CDD" id="cd00170">
    <property type="entry name" value="SEC14"/>
    <property type="match status" value="1"/>
</dbReference>
<dbReference type="InterPro" id="IPR036865">
    <property type="entry name" value="CRAL-TRIO_dom_sf"/>
</dbReference>
<evidence type="ECO:0000259" key="1">
    <source>
        <dbReference type="PROSITE" id="PS50191"/>
    </source>
</evidence>
<dbReference type="GO" id="GO:0016020">
    <property type="term" value="C:membrane"/>
    <property type="evidence" value="ECO:0007669"/>
    <property type="project" value="TreeGrafter"/>
</dbReference>
<dbReference type="Proteomes" id="UP001372834">
    <property type="component" value="Unassembled WGS sequence"/>
</dbReference>
<dbReference type="Pfam" id="PF03765">
    <property type="entry name" value="CRAL_TRIO_N"/>
    <property type="match status" value="1"/>
</dbReference>
<dbReference type="InterPro" id="IPR036273">
    <property type="entry name" value="CRAL/TRIO_N_dom_sf"/>
</dbReference>
<dbReference type="SUPFAM" id="SSF46938">
    <property type="entry name" value="CRAL/TRIO N-terminal domain"/>
    <property type="match status" value="1"/>
</dbReference>
<dbReference type="Gene3D" id="1.10.8.20">
    <property type="entry name" value="N-terminal domain of phosphatidylinositol transfer protein sec14p"/>
    <property type="match status" value="1"/>
</dbReference>
<organism evidence="2 3">
    <name type="scientific">Polyplax serrata</name>
    <name type="common">Common mouse louse</name>
    <dbReference type="NCBI Taxonomy" id="468196"/>
    <lineage>
        <taxon>Eukaryota</taxon>
        <taxon>Metazoa</taxon>
        <taxon>Ecdysozoa</taxon>
        <taxon>Arthropoda</taxon>
        <taxon>Hexapoda</taxon>
        <taxon>Insecta</taxon>
        <taxon>Pterygota</taxon>
        <taxon>Neoptera</taxon>
        <taxon>Paraneoptera</taxon>
        <taxon>Psocodea</taxon>
        <taxon>Troctomorpha</taxon>
        <taxon>Phthiraptera</taxon>
        <taxon>Anoplura</taxon>
        <taxon>Polyplacidae</taxon>
        <taxon>Polyplax</taxon>
    </lineage>
</organism>
<dbReference type="InterPro" id="IPR011074">
    <property type="entry name" value="CRAL/TRIO_N_dom"/>
</dbReference>
<dbReference type="PANTHER" id="PTHR10174">
    <property type="entry name" value="ALPHA-TOCOPHEROL TRANSFER PROTEIN-RELATED"/>
    <property type="match status" value="1"/>
</dbReference>
<dbReference type="InterPro" id="IPR001251">
    <property type="entry name" value="CRAL-TRIO_dom"/>
</dbReference>
<evidence type="ECO:0000313" key="3">
    <source>
        <dbReference type="Proteomes" id="UP001372834"/>
    </source>
</evidence>
<sequence>MTKGIQTKVVFDLDVDSPSPAVLQWAKDHIGEKDKNIKIYELKEMIYERGDVTPHRYDDAYLLKFLRARHFNLESTYRLLVNYYTFKEDNPNLQENVDPTDIEFIGEEDFIQVLPYRLDDERRVMIIKFGNWNTSHTVEEMFRGTLFTLELGSMEPNAQILGGICIFDFKNFTMSHAVKITPSVASRVLQLMVTSFPLNIHTLHICFQSKVFDMVFKLFQPFLSSRMKNKIFFHGSNMQSLHKHIDPKYLPERYGGVHPNYSYNQWMENLRCNPKIVAECPAKRNSWTPAMKEQHQTKELALTKERHLMREQALTKEQLSILSDQRMSKMEETLTRRS</sequence>
<name>A0AAN8PA54_POLSC</name>
<dbReference type="PRINTS" id="PR00180">
    <property type="entry name" value="CRETINALDHBP"/>
</dbReference>
<dbReference type="SUPFAM" id="SSF52087">
    <property type="entry name" value="CRAL/TRIO domain"/>
    <property type="match status" value="1"/>
</dbReference>
<protein>
    <recommendedName>
        <fullName evidence="1">CRAL-TRIO domain-containing protein</fullName>
    </recommendedName>
</protein>
<comment type="caution">
    <text evidence="2">The sequence shown here is derived from an EMBL/GenBank/DDBJ whole genome shotgun (WGS) entry which is preliminary data.</text>
</comment>